<dbReference type="AlphaFoldDB" id="A0A4Y9Y4T4"/>
<feature type="domain" description="PPM-type phosphatase" evidence="1">
    <location>
        <begin position="69"/>
        <end position="442"/>
    </location>
</feature>
<protein>
    <recommendedName>
        <fullName evidence="1">PPM-type phosphatase domain-containing protein</fullName>
    </recommendedName>
</protein>
<dbReference type="PANTHER" id="PTHR13832:SF792">
    <property type="entry name" value="GM14286P"/>
    <property type="match status" value="1"/>
</dbReference>
<dbReference type="Proteomes" id="UP000298327">
    <property type="component" value="Unassembled WGS sequence"/>
</dbReference>
<evidence type="ECO:0000259" key="1">
    <source>
        <dbReference type="PROSITE" id="PS51746"/>
    </source>
</evidence>
<dbReference type="EMBL" id="SEOQ01000814">
    <property type="protein sequence ID" value="TFY56597.1"/>
    <property type="molecule type" value="Genomic_DNA"/>
</dbReference>
<dbReference type="SMART" id="SM00332">
    <property type="entry name" value="PP2Cc"/>
    <property type="match status" value="1"/>
</dbReference>
<dbReference type="PROSITE" id="PS51746">
    <property type="entry name" value="PPM_2"/>
    <property type="match status" value="1"/>
</dbReference>
<sequence length="442" mass="48716">MSTHEPARTAYTQVEVPSGFEGPAAECAFVPLSDGEVQARLRAVSRPENAVFDRAHGRRADSVTFQPCTQYSSQDRYVVQQLDVHGRKWTFTGVFDGHLGDATVEHTAYHLPIIVKQFLQKALTGPSSPIPGPEVIRDILSQAIISFDDAIAGDVLELFPGGIASLAQRSNEDIRRVINDYDGSGVNYKKAKLCMYGTTALVALVDPDYQNLWVANLGDCEAVLVSPTPNGRFKCEVLTDLHNGDNESEVQRVRGEHPGEQECVLNGRVLGAIAPFRCIGDAPFKQPAEFTRRILYNLYPGIPDSSPWDEFLRRNRTPPYISSHPDVLHRHLPSPLNSASANGQPAPPTQPHFLILATDGLTEQYEDFDREEMAEDWARCVGSAYYGQAKGPGRPTHDPDNLALHLLRHALGGDDAVKVSQLLTLDMDTPWMDDVTIVVQVL</sequence>
<dbReference type="InterPro" id="IPR001932">
    <property type="entry name" value="PPM-type_phosphatase-like_dom"/>
</dbReference>
<dbReference type="CDD" id="cd00143">
    <property type="entry name" value="PP2Cc"/>
    <property type="match status" value="1"/>
</dbReference>
<dbReference type="InterPro" id="IPR036457">
    <property type="entry name" value="PPM-type-like_dom_sf"/>
</dbReference>
<dbReference type="GO" id="GO:0005739">
    <property type="term" value="C:mitochondrion"/>
    <property type="evidence" value="ECO:0007669"/>
    <property type="project" value="TreeGrafter"/>
</dbReference>
<evidence type="ECO:0000313" key="2">
    <source>
        <dbReference type="EMBL" id="TFY56597.1"/>
    </source>
</evidence>
<dbReference type="SUPFAM" id="SSF81606">
    <property type="entry name" value="PP2C-like"/>
    <property type="match status" value="1"/>
</dbReference>
<accession>A0A4Y9Y4T4</accession>
<organism evidence="2 3">
    <name type="scientific">Dentipellis fragilis</name>
    <dbReference type="NCBI Taxonomy" id="205917"/>
    <lineage>
        <taxon>Eukaryota</taxon>
        <taxon>Fungi</taxon>
        <taxon>Dikarya</taxon>
        <taxon>Basidiomycota</taxon>
        <taxon>Agaricomycotina</taxon>
        <taxon>Agaricomycetes</taxon>
        <taxon>Russulales</taxon>
        <taxon>Hericiaceae</taxon>
        <taxon>Dentipellis</taxon>
    </lineage>
</organism>
<dbReference type="STRING" id="205917.A0A4Y9Y4T4"/>
<proteinExistence type="predicted"/>
<dbReference type="InterPro" id="IPR015655">
    <property type="entry name" value="PP2C"/>
</dbReference>
<comment type="caution">
    <text evidence="2">The sequence shown here is derived from an EMBL/GenBank/DDBJ whole genome shotgun (WGS) entry which is preliminary data.</text>
</comment>
<dbReference type="PANTHER" id="PTHR13832">
    <property type="entry name" value="PROTEIN PHOSPHATASE 2C"/>
    <property type="match status" value="1"/>
</dbReference>
<reference evidence="2 3" key="1">
    <citation type="submission" date="2019-02" db="EMBL/GenBank/DDBJ databases">
        <title>Genome sequencing of the rare red list fungi Dentipellis fragilis.</title>
        <authorList>
            <person name="Buettner E."/>
            <person name="Kellner H."/>
        </authorList>
    </citation>
    <scope>NUCLEOTIDE SEQUENCE [LARGE SCALE GENOMIC DNA]</scope>
    <source>
        <strain evidence="2 3">DSM 105465</strain>
    </source>
</reference>
<dbReference type="Pfam" id="PF00481">
    <property type="entry name" value="PP2C"/>
    <property type="match status" value="1"/>
</dbReference>
<evidence type="ECO:0000313" key="3">
    <source>
        <dbReference type="Proteomes" id="UP000298327"/>
    </source>
</evidence>
<dbReference type="Gene3D" id="3.60.40.10">
    <property type="entry name" value="PPM-type phosphatase domain"/>
    <property type="match status" value="1"/>
</dbReference>
<name>A0A4Y9Y4T4_9AGAM</name>
<gene>
    <name evidence="2" type="ORF">EVG20_g8865</name>
</gene>
<keyword evidence="3" id="KW-1185">Reference proteome</keyword>
<dbReference type="GO" id="GO:0004741">
    <property type="term" value="F:[pyruvate dehydrogenase (acetyl-transferring)]-phosphatase activity"/>
    <property type="evidence" value="ECO:0007669"/>
    <property type="project" value="TreeGrafter"/>
</dbReference>
<dbReference type="OrthoDB" id="420076at2759"/>